<evidence type="ECO:0000256" key="4">
    <source>
        <dbReference type="ARBA" id="ARBA00022679"/>
    </source>
</evidence>
<feature type="domain" description="Galactofuranosyltransferase-2 C-terminal" evidence="6">
    <location>
        <begin position="470"/>
        <end position="651"/>
    </location>
</feature>
<evidence type="ECO:0000256" key="2">
    <source>
        <dbReference type="ARBA" id="ARBA00006739"/>
    </source>
</evidence>
<dbReference type="EMBL" id="JBHSXX010000001">
    <property type="protein sequence ID" value="MFC6871647.1"/>
    <property type="molecule type" value="Genomic_DNA"/>
</dbReference>
<accession>A0ABW2C8N2</accession>
<comment type="caution">
    <text evidence="7">The sequence shown here is derived from an EMBL/GenBank/DDBJ whole genome shotgun (WGS) entry which is preliminary data.</text>
</comment>
<organism evidence="7 8">
    <name type="scientific">Haloechinothrix salitolerans</name>
    <dbReference type="NCBI Taxonomy" id="926830"/>
    <lineage>
        <taxon>Bacteria</taxon>
        <taxon>Bacillati</taxon>
        <taxon>Actinomycetota</taxon>
        <taxon>Actinomycetes</taxon>
        <taxon>Pseudonocardiales</taxon>
        <taxon>Pseudonocardiaceae</taxon>
        <taxon>Haloechinothrix</taxon>
    </lineage>
</organism>
<protein>
    <submittedName>
        <fullName evidence="7">Glycosyltransferase</fullName>
        <ecNumber evidence="7">2.4.-.-</ecNumber>
    </submittedName>
</protein>
<gene>
    <name evidence="7" type="ORF">ACFQGD_31460</name>
</gene>
<keyword evidence="3 7" id="KW-0328">Glycosyltransferase</keyword>
<dbReference type="Pfam" id="PF17994">
    <property type="entry name" value="Glft2_N"/>
    <property type="match status" value="1"/>
</dbReference>
<dbReference type="Gene3D" id="3.90.550.60">
    <property type="match status" value="1"/>
</dbReference>
<reference evidence="8" key="1">
    <citation type="journal article" date="2019" name="Int. J. Syst. Evol. Microbiol.">
        <title>The Global Catalogue of Microorganisms (GCM) 10K type strain sequencing project: providing services to taxonomists for standard genome sequencing and annotation.</title>
        <authorList>
            <consortium name="The Broad Institute Genomics Platform"/>
            <consortium name="The Broad Institute Genome Sequencing Center for Infectious Disease"/>
            <person name="Wu L."/>
            <person name="Ma J."/>
        </authorList>
    </citation>
    <scope>NUCLEOTIDE SEQUENCE [LARGE SCALE GENOMIC DNA]</scope>
    <source>
        <strain evidence="8">KCTC 32255</strain>
    </source>
</reference>
<dbReference type="PANTHER" id="PTHR43179">
    <property type="entry name" value="RHAMNOSYLTRANSFERASE WBBL"/>
    <property type="match status" value="1"/>
</dbReference>
<name>A0ABW2C8N2_9PSEU</name>
<dbReference type="SUPFAM" id="SSF53448">
    <property type="entry name" value="Nucleotide-diphospho-sugar transferases"/>
    <property type="match status" value="1"/>
</dbReference>
<evidence type="ECO:0000259" key="6">
    <source>
        <dbReference type="Pfam" id="PF19320"/>
    </source>
</evidence>
<dbReference type="Proteomes" id="UP001596337">
    <property type="component" value="Unassembled WGS sequence"/>
</dbReference>
<evidence type="ECO:0000313" key="7">
    <source>
        <dbReference type="EMBL" id="MFC6871647.1"/>
    </source>
</evidence>
<dbReference type="GO" id="GO:0016757">
    <property type="term" value="F:glycosyltransferase activity"/>
    <property type="evidence" value="ECO:0007669"/>
    <property type="project" value="UniProtKB-KW"/>
</dbReference>
<keyword evidence="4 7" id="KW-0808">Transferase</keyword>
<dbReference type="EC" id="2.4.-.-" evidence="7"/>
<comment type="pathway">
    <text evidence="1">Cell wall biogenesis; cell wall polysaccharide biosynthesis.</text>
</comment>
<dbReference type="Pfam" id="PF13641">
    <property type="entry name" value="Glyco_tranf_2_3"/>
    <property type="match status" value="1"/>
</dbReference>
<sequence>MAEATQTDSTNGHSATATAEDLAKAKADNEPILTEHVSHGRLLAQRGLFVGPSDLVSRDLYARVSEHSKGIVTRTRDTLTVGPNAEVTTNTYFGRFPASYWQRWTTARDVTVELTATGTGSVYIGASDYEGEPRRVTSSHVADAAAQRVTLDAKIDKFFDGGAMWLEIETGSGESLTIENVRWTVDAPEKIRPTAVTICTMNRADDCLSNLRALADDIDSMETLDVIYVADQGTDTVDSREGFAQVASDLGAKLEYIQQPNLGGAGGFTRGLYEVASHTETEHANVLFMDDDVLLEPDIIVRLTAFSNRSAAPAIIGGQMLNLLHPHQLHRSAEYALPNTLETGQVVKHALARADLLRLDPRSGKPRQQERRVDGAYNGWWACLIPYEIVAKCGYPLPFFFQWDDQEYGFRVKSKGFRTVTLPGAGVWHADFHWKDWDEWHRYFNLRNAMITAALHTPFDINLLAKTVTGHMIRYLLGMQYALTATLFKAVEDFLEGPDVLHDGGVKAMQEIRELRSHYPESKRHDATEVPGVGSNRIAIVNAGPTPTRKNLVMIKRIIDKLRGKHRYKIGQIPVTDAQWWHVALFETAVVTDMSQEGVRLRKYDKQEMMRLAKRGFKLIRRLRKEGPAVREQYKKAMPELTSRENWQRLYRL</sequence>
<keyword evidence="8" id="KW-1185">Reference proteome</keyword>
<dbReference type="InterPro" id="IPR045699">
    <property type="entry name" value="GlfT2_C"/>
</dbReference>
<dbReference type="InterPro" id="IPR029044">
    <property type="entry name" value="Nucleotide-diphossugar_trans"/>
</dbReference>
<dbReference type="Pfam" id="PF19320">
    <property type="entry name" value="GlfT2_domain3"/>
    <property type="match status" value="1"/>
</dbReference>
<dbReference type="InterPro" id="IPR040492">
    <property type="entry name" value="GlfT2_N"/>
</dbReference>
<dbReference type="RefSeq" id="WP_390183443.1">
    <property type="nucleotide sequence ID" value="NZ_BAABLA010000007.1"/>
</dbReference>
<evidence type="ECO:0000256" key="3">
    <source>
        <dbReference type="ARBA" id="ARBA00022676"/>
    </source>
</evidence>
<feature type="domain" description="Galactofuranosyltransferase GlfT2 N-terminal" evidence="5">
    <location>
        <begin position="57"/>
        <end position="185"/>
    </location>
</feature>
<proteinExistence type="inferred from homology"/>
<dbReference type="PANTHER" id="PTHR43179:SF12">
    <property type="entry name" value="GALACTOFURANOSYLTRANSFERASE GLFT2"/>
    <property type="match status" value="1"/>
</dbReference>
<comment type="similarity">
    <text evidence="2">Belongs to the glycosyltransferase 2 family.</text>
</comment>
<evidence type="ECO:0000259" key="5">
    <source>
        <dbReference type="Pfam" id="PF17994"/>
    </source>
</evidence>
<evidence type="ECO:0000313" key="8">
    <source>
        <dbReference type="Proteomes" id="UP001596337"/>
    </source>
</evidence>
<evidence type="ECO:0000256" key="1">
    <source>
        <dbReference type="ARBA" id="ARBA00004776"/>
    </source>
</evidence>